<dbReference type="EMBL" id="MCIF01000002">
    <property type="protein sequence ID" value="RAQ95215.1"/>
    <property type="molecule type" value="Genomic_DNA"/>
</dbReference>
<dbReference type="AlphaFoldDB" id="A0A328VM18"/>
<sequence length="130" mass="15370">MSQSEELVDADAQRQARRENARRIMRESDLPSLLRRLDRELLKGRGRFEEYDTLVLLKWGSGYTGRHIWVEVVDDTIRFRLTPHRVCSTQVPLCDGEYHIFTPAMWRDRALLWSELQKYYARPVAESSSD</sequence>
<evidence type="ECO:0008006" key="3">
    <source>
        <dbReference type="Google" id="ProtNLM"/>
    </source>
</evidence>
<name>A0A328VM18_9CHLR</name>
<gene>
    <name evidence="1" type="ORF">A4R35_06685</name>
</gene>
<evidence type="ECO:0000313" key="1">
    <source>
        <dbReference type="EMBL" id="RAQ95215.1"/>
    </source>
</evidence>
<reference evidence="1 2" key="1">
    <citation type="submission" date="2016-08" db="EMBL/GenBank/DDBJ databases">
        <title>Analysis of Carbohydrate Active Enzymes in Thermogemmatispora T81 Reveals Carbohydrate Degradation Ability.</title>
        <authorList>
            <person name="Tomazini A."/>
            <person name="Lal S."/>
            <person name="Stott M."/>
            <person name="Henrissat B."/>
            <person name="Polikarpov I."/>
            <person name="Sparling R."/>
            <person name="Levin D.B."/>
        </authorList>
    </citation>
    <scope>NUCLEOTIDE SEQUENCE [LARGE SCALE GENOMIC DNA]</scope>
    <source>
        <strain evidence="1 2">T81</strain>
    </source>
</reference>
<protein>
    <recommendedName>
        <fullName evidence="3">DUF5655 domain-containing protein</fullName>
    </recommendedName>
</protein>
<dbReference type="OrthoDB" id="159618at2"/>
<comment type="caution">
    <text evidence="1">The sequence shown here is derived from an EMBL/GenBank/DDBJ whole genome shotgun (WGS) entry which is preliminary data.</text>
</comment>
<accession>A0A328VM18</accession>
<keyword evidence="2" id="KW-1185">Reference proteome</keyword>
<dbReference type="RefSeq" id="WP_112427747.1">
    <property type="nucleotide sequence ID" value="NZ_MCIF01000002.1"/>
</dbReference>
<dbReference type="Proteomes" id="UP000248706">
    <property type="component" value="Unassembled WGS sequence"/>
</dbReference>
<proteinExistence type="predicted"/>
<organism evidence="1 2">
    <name type="scientific">Thermogemmatispora tikiterensis</name>
    <dbReference type="NCBI Taxonomy" id="1825093"/>
    <lineage>
        <taxon>Bacteria</taxon>
        <taxon>Bacillati</taxon>
        <taxon>Chloroflexota</taxon>
        <taxon>Ktedonobacteria</taxon>
        <taxon>Thermogemmatisporales</taxon>
        <taxon>Thermogemmatisporaceae</taxon>
        <taxon>Thermogemmatispora</taxon>
    </lineage>
</organism>
<evidence type="ECO:0000313" key="2">
    <source>
        <dbReference type="Proteomes" id="UP000248706"/>
    </source>
</evidence>